<keyword evidence="1" id="KW-1133">Transmembrane helix</keyword>
<keyword evidence="1" id="KW-0472">Membrane</keyword>
<feature type="transmembrane region" description="Helical" evidence="1">
    <location>
        <begin position="89"/>
        <end position="110"/>
    </location>
</feature>
<sequence>MNKAIKERISALLDGELSDFEVRRVLDEIEANAELREYWSNLQITKTGLRDKSLAFINKDISTEVFRELKGKSLHHLPKKNTETNPISLNYIVYAVSLGLVVSLSAFFFIPSKEVIYTDSFSNLASEKIAKAIASEEALSVLNKAVTGLNAKLEKIDSDITGNVLANYRMSSNGKSFNVSLSPISSTKNLNTLRPSKITYLKTDKGIFVLMVSGDIPSEKKTQILRNVNINFNTTK</sequence>
<gene>
    <name evidence="3" type="ORF">METZ01_LOCUS113180</name>
</gene>
<dbReference type="AlphaFoldDB" id="A0A381X6F2"/>
<evidence type="ECO:0000313" key="3">
    <source>
        <dbReference type="EMBL" id="SVA60326.1"/>
    </source>
</evidence>
<dbReference type="GO" id="GO:0016989">
    <property type="term" value="F:sigma factor antagonist activity"/>
    <property type="evidence" value="ECO:0007669"/>
    <property type="project" value="InterPro"/>
</dbReference>
<reference evidence="3" key="1">
    <citation type="submission" date="2018-05" db="EMBL/GenBank/DDBJ databases">
        <authorList>
            <person name="Lanie J.A."/>
            <person name="Ng W.-L."/>
            <person name="Kazmierczak K.M."/>
            <person name="Andrzejewski T.M."/>
            <person name="Davidsen T.M."/>
            <person name="Wayne K.J."/>
            <person name="Tettelin H."/>
            <person name="Glass J.I."/>
            <person name="Rusch D."/>
            <person name="Podicherti R."/>
            <person name="Tsui H.-C.T."/>
            <person name="Winkler M.E."/>
        </authorList>
    </citation>
    <scope>NUCLEOTIDE SEQUENCE</scope>
</reference>
<organism evidence="3">
    <name type="scientific">marine metagenome</name>
    <dbReference type="NCBI Taxonomy" id="408172"/>
    <lineage>
        <taxon>unclassified sequences</taxon>
        <taxon>metagenomes</taxon>
        <taxon>ecological metagenomes</taxon>
    </lineage>
</organism>
<dbReference type="InterPro" id="IPR005572">
    <property type="entry name" value="Anti-sigma_E_RseA_N"/>
</dbReference>
<dbReference type="SUPFAM" id="SSF89069">
    <property type="entry name" value="N-terminal, cytoplasmic domain of anti-sigmaE factor RseA"/>
    <property type="match status" value="1"/>
</dbReference>
<feature type="domain" description="Anti sigma-E protein RseA N-terminal" evidence="2">
    <location>
        <begin position="6"/>
        <end position="86"/>
    </location>
</feature>
<evidence type="ECO:0000259" key="2">
    <source>
        <dbReference type="Pfam" id="PF03872"/>
    </source>
</evidence>
<dbReference type="Gene3D" id="1.10.10.880">
    <property type="entry name" value="Anti sigma-E protein RseA, N-terminal domain"/>
    <property type="match status" value="1"/>
</dbReference>
<proteinExistence type="predicted"/>
<dbReference type="Pfam" id="PF03872">
    <property type="entry name" value="RseA_N"/>
    <property type="match status" value="1"/>
</dbReference>
<dbReference type="EMBL" id="UINC01014083">
    <property type="protein sequence ID" value="SVA60326.1"/>
    <property type="molecule type" value="Genomic_DNA"/>
</dbReference>
<dbReference type="CDD" id="cd16328">
    <property type="entry name" value="RseA_N"/>
    <property type="match status" value="1"/>
</dbReference>
<protein>
    <recommendedName>
        <fullName evidence="2">Anti sigma-E protein RseA N-terminal domain-containing protein</fullName>
    </recommendedName>
</protein>
<keyword evidence="1" id="KW-0812">Transmembrane</keyword>
<name>A0A381X6F2_9ZZZZ</name>
<accession>A0A381X6F2</accession>
<evidence type="ECO:0000256" key="1">
    <source>
        <dbReference type="SAM" id="Phobius"/>
    </source>
</evidence>
<dbReference type="InterPro" id="IPR036147">
    <property type="entry name" value="Anti-sigma_E_RseA_N_sf"/>
</dbReference>